<dbReference type="Gene3D" id="1.25.40.540">
    <property type="entry name" value="TAP42-like family"/>
    <property type="match status" value="1"/>
</dbReference>
<protein>
    <recommendedName>
        <fullName evidence="4">TAP42-like protein</fullName>
    </recommendedName>
</protein>
<feature type="region of interest" description="Disordered" evidence="1">
    <location>
        <begin position="223"/>
        <end position="269"/>
    </location>
</feature>
<feature type="region of interest" description="Disordered" evidence="1">
    <location>
        <begin position="313"/>
        <end position="362"/>
    </location>
</feature>
<dbReference type="PANTHER" id="PTHR10933:SF9">
    <property type="entry name" value="IMMUNOGLOBULIN-BINDING PROTEIN 1"/>
    <property type="match status" value="1"/>
</dbReference>
<dbReference type="InterPro" id="IPR007304">
    <property type="entry name" value="TAP46-like"/>
</dbReference>
<proteinExistence type="predicted"/>
<dbReference type="Proteomes" id="UP001365542">
    <property type="component" value="Unassembled WGS sequence"/>
</dbReference>
<dbReference type="EMBL" id="JAVHJO010000007">
    <property type="protein sequence ID" value="KAK6538949.1"/>
    <property type="molecule type" value="Genomic_DNA"/>
</dbReference>
<feature type="compositionally biased region" description="Basic and acidic residues" evidence="1">
    <location>
        <begin position="223"/>
        <end position="256"/>
    </location>
</feature>
<dbReference type="InterPro" id="IPR038511">
    <property type="entry name" value="TAP42/TAP46-like_sf"/>
</dbReference>
<evidence type="ECO:0008006" key="4">
    <source>
        <dbReference type="Google" id="ProtNLM"/>
    </source>
</evidence>
<dbReference type="GO" id="GO:0035303">
    <property type="term" value="P:regulation of dephosphorylation"/>
    <property type="evidence" value="ECO:0007669"/>
    <property type="project" value="TreeGrafter"/>
</dbReference>
<feature type="compositionally biased region" description="Acidic residues" evidence="1">
    <location>
        <begin position="325"/>
        <end position="335"/>
    </location>
</feature>
<dbReference type="PANTHER" id="PTHR10933">
    <property type="entry name" value="IMMUNOGLOBULIN-BINDING PROTEIN 1"/>
    <property type="match status" value="1"/>
</dbReference>
<evidence type="ECO:0000313" key="2">
    <source>
        <dbReference type="EMBL" id="KAK6538949.1"/>
    </source>
</evidence>
<dbReference type="GO" id="GO:0051721">
    <property type="term" value="F:protein phosphatase 2A binding"/>
    <property type="evidence" value="ECO:0007669"/>
    <property type="project" value="TreeGrafter"/>
</dbReference>
<reference evidence="2 3" key="1">
    <citation type="submission" date="2019-10" db="EMBL/GenBank/DDBJ databases">
        <authorList>
            <person name="Palmer J.M."/>
        </authorList>
    </citation>
    <scope>NUCLEOTIDE SEQUENCE [LARGE SCALE GENOMIC DNA]</scope>
    <source>
        <strain evidence="2 3">TWF694</strain>
    </source>
</reference>
<dbReference type="GO" id="GO:0005829">
    <property type="term" value="C:cytosol"/>
    <property type="evidence" value="ECO:0007669"/>
    <property type="project" value="TreeGrafter"/>
</dbReference>
<organism evidence="2 3">
    <name type="scientific">Orbilia ellipsospora</name>
    <dbReference type="NCBI Taxonomy" id="2528407"/>
    <lineage>
        <taxon>Eukaryota</taxon>
        <taxon>Fungi</taxon>
        <taxon>Dikarya</taxon>
        <taxon>Ascomycota</taxon>
        <taxon>Pezizomycotina</taxon>
        <taxon>Orbiliomycetes</taxon>
        <taxon>Orbiliales</taxon>
        <taxon>Orbiliaceae</taxon>
        <taxon>Orbilia</taxon>
    </lineage>
</organism>
<sequence>MSESEERPTSLKALWEKAGRQQKQLASFTDYNSTPYKLAVAEALDTISTCKKLINDLSLFSTNEILEDVATSELRYFLADAQRGDLLLKQHDRATRLSILHAARDAYRSFLSLCDSYALLGSYEKRAYQLSDKISPTIFSDMHSDAAARRNSKIERYKQEKELKAKLEHLSQITDSPNIDDEQVRSLYLSQIQLAVMQSLQQIEGIYLEIDILGKAPSEEQLLEQRRKQQEEDERSRRRKADDKYSDRVDPSEVLRRANGRRLLSSDGKPLQPFTLLPNREIIKGGVFGPGHRLPTMTIDEYLEAERERGGIIEGGGEQSGMQPEPDEDNLELADQETYKARQWDEFTEANPKGSGNTLNRG</sequence>
<dbReference type="Pfam" id="PF04177">
    <property type="entry name" value="TAP42"/>
    <property type="match status" value="1"/>
</dbReference>
<dbReference type="AlphaFoldDB" id="A0AAV9XCS3"/>
<name>A0AAV9XCS3_9PEZI</name>
<accession>A0AAV9XCS3</accession>
<gene>
    <name evidence="2" type="ORF">TWF694_010499</name>
</gene>
<dbReference type="GO" id="GO:0009966">
    <property type="term" value="P:regulation of signal transduction"/>
    <property type="evidence" value="ECO:0007669"/>
    <property type="project" value="InterPro"/>
</dbReference>
<evidence type="ECO:0000313" key="3">
    <source>
        <dbReference type="Proteomes" id="UP001365542"/>
    </source>
</evidence>
<evidence type="ECO:0000256" key="1">
    <source>
        <dbReference type="SAM" id="MobiDB-lite"/>
    </source>
</evidence>
<comment type="caution">
    <text evidence="2">The sequence shown here is derived from an EMBL/GenBank/DDBJ whole genome shotgun (WGS) entry which is preliminary data.</text>
</comment>
<keyword evidence="3" id="KW-1185">Reference proteome</keyword>